<dbReference type="PROSITE" id="PS01209">
    <property type="entry name" value="LDLRA_1"/>
    <property type="match status" value="2"/>
</dbReference>
<keyword evidence="5" id="KW-0472">Membrane</keyword>
<keyword evidence="7 11" id="KW-0675">Receptor</keyword>
<dbReference type="EMBL" id="GIKN01004764">
    <property type="protein sequence ID" value="NIE47037.1"/>
    <property type="molecule type" value="Transcribed_RNA"/>
</dbReference>
<dbReference type="PANTHER" id="PTHR22722:SF5">
    <property type="entry name" value="LOW-DENSITY LIPOPROTEIN RECEPTOR-RELATED PROTEIN 1B"/>
    <property type="match status" value="1"/>
</dbReference>
<keyword evidence="6 9" id="KW-1015">Disulfide bond</keyword>
<dbReference type="PROSITE" id="PS50068">
    <property type="entry name" value="LDLRA_2"/>
    <property type="match status" value="3"/>
</dbReference>
<dbReference type="InterPro" id="IPR002172">
    <property type="entry name" value="LDrepeatLR_classA_rpt"/>
</dbReference>
<evidence type="ECO:0000256" key="3">
    <source>
        <dbReference type="ARBA" id="ARBA00022737"/>
    </source>
</evidence>
<accession>A0A6G5AAH6</accession>
<dbReference type="InterPro" id="IPR036055">
    <property type="entry name" value="LDL_receptor-like_sf"/>
</dbReference>
<keyword evidence="8" id="KW-0325">Glycoprotein</keyword>
<name>A0A6G5AAH6_RHIMP</name>
<dbReference type="SMART" id="SM00192">
    <property type="entry name" value="LDLa"/>
    <property type="match status" value="3"/>
</dbReference>
<evidence type="ECO:0000256" key="9">
    <source>
        <dbReference type="PROSITE-ProRule" id="PRU00124"/>
    </source>
</evidence>
<organism evidence="11">
    <name type="scientific">Rhipicephalus microplus</name>
    <name type="common">Cattle tick</name>
    <name type="synonym">Boophilus microplus</name>
    <dbReference type="NCBI Taxonomy" id="6941"/>
    <lineage>
        <taxon>Eukaryota</taxon>
        <taxon>Metazoa</taxon>
        <taxon>Ecdysozoa</taxon>
        <taxon>Arthropoda</taxon>
        <taxon>Chelicerata</taxon>
        <taxon>Arachnida</taxon>
        <taxon>Acari</taxon>
        <taxon>Parasitiformes</taxon>
        <taxon>Ixodida</taxon>
        <taxon>Ixodoidea</taxon>
        <taxon>Ixodidae</taxon>
        <taxon>Rhipicephalinae</taxon>
        <taxon>Rhipicephalus</taxon>
        <taxon>Boophilus</taxon>
    </lineage>
</organism>
<dbReference type="InterPro" id="IPR051221">
    <property type="entry name" value="LDLR-related"/>
</dbReference>
<dbReference type="GO" id="GO:0005886">
    <property type="term" value="C:plasma membrane"/>
    <property type="evidence" value="ECO:0007669"/>
    <property type="project" value="TreeGrafter"/>
</dbReference>
<dbReference type="VEuPathDB" id="VectorBase:LOC119165025"/>
<dbReference type="AlphaFoldDB" id="A0A6G5AAH6"/>
<evidence type="ECO:0000256" key="8">
    <source>
        <dbReference type="ARBA" id="ARBA00023180"/>
    </source>
</evidence>
<dbReference type="GO" id="GO:0005041">
    <property type="term" value="F:low-density lipoprotein particle receptor activity"/>
    <property type="evidence" value="ECO:0007669"/>
    <property type="project" value="TreeGrafter"/>
</dbReference>
<evidence type="ECO:0000313" key="11">
    <source>
        <dbReference type="EMBL" id="NIE47037.1"/>
    </source>
</evidence>
<evidence type="ECO:0000256" key="4">
    <source>
        <dbReference type="ARBA" id="ARBA00022989"/>
    </source>
</evidence>
<dbReference type="OrthoDB" id="6515780at2759"/>
<dbReference type="PRINTS" id="PR00261">
    <property type="entry name" value="LDLRECEPTOR"/>
</dbReference>
<dbReference type="CDD" id="cd00112">
    <property type="entry name" value="LDLa"/>
    <property type="match status" value="3"/>
</dbReference>
<dbReference type="Gene3D" id="4.10.400.10">
    <property type="entry name" value="Low-density Lipoprotein Receptor"/>
    <property type="match status" value="2"/>
</dbReference>
<keyword evidence="4" id="KW-1133">Transmembrane helix</keyword>
<dbReference type="Pfam" id="PF00057">
    <property type="entry name" value="Ldl_recept_a"/>
    <property type="match status" value="1"/>
</dbReference>
<evidence type="ECO:0000256" key="7">
    <source>
        <dbReference type="ARBA" id="ARBA00023170"/>
    </source>
</evidence>
<evidence type="ECO:0000256" key="2">
    <source>
        <dbReference type="ARBA" id="ARBA00022692"/>
    </source>
</evidence>
<evidence type="ECO:0000256" key="6">
    <source>
        <dbReference type="ARBA" id="ARBA00023157"/>
    </source>
</evidence>
<keyword evidence="10" id="KW-0732">Signal</keyword>
<feature type="disulfide bond" evidence="9">
    <location>
        <begin position="161"/>
        <end position="179"/>
    </location>
</feature>
<feature type="disulfide bond" evidence="9">
    <location>
        <begin position="35"/>
        <end position="53"/>
    </location>
</feature>
<dbReference type="PANTHER" id="PTHR22722">
    <property type="entry name" value="LOW-DENSITY LIPOPROTEIN RECEPTOR-RELATED PROTEIN 2-RELATED"/>
    <property type="match status" value="1"/>
</dbReference>
<dbReference type="GO" id="GO:0043235">
    <property type="term" value="C:receptor complex"/>
    <property type="evidence" value="ECO:0007669"/>
    <property type="project" value="TreeGrafter"/>
</dbReference>
<feature type="disulfide bond" evidence="9">
    <location>
        <begin position="47"/>
        <end position="62"/>
    </location>
</feature>
<feature type="disulfide bond" evidence="9">
    <location>
        <begin position="92"/>
        <end position="107"/>
    </location>
</feature>
<proteinExistence type="predicted"/>
<evidence type="ECO:0000256" key="1">
    <source>
        <dbReference type="ARBA" id="ARBA00004167"/>
    </source>
</evidence>
<evidence type="ECO:0000256" key="5">
    <source>
        <dbReference type="ARBA" id="ARBA00023136"/>
    </source>
</evidence>
<keyword evidence="3" id="KW-0677">Repeat</keyword>
<comment type="caution">
    <text evidence="9">Lacks conserved residue(s) required for the propagation of feature annotation.</text>
</comment>
<feature type="signal peptide" evidence="10">
    <location>
        <begin position="1"/>
        <end position="24"/>
    </location>
</feature>
<dbReference type="SUPFAM" id="SSF57424">
    <property type="entry name" value="LDL receptor-like module"/>
    <property type="match status" value="3"/>
</dbReference>
<dbReference type="InterPro" id="IPR023415">
    <property type="entry name" value="LDLR_class-A_CS"/>
</dbReference>
<feature type="chain" id="PRO_5026340148" evidence="10">
    <location>
        <begin position="25"/>
        <end position="241"/>
    </location>
</feature>
<comment type="subcellular location">
    <subcellularLocation>
        <location evidence="1">Membrane</location>
        <topology evidence="1">Single-pass membrane protein</topology>
    </subcellularLocation>
</comment>
<reference evidence="11" key="1">
    <citation type="submission" date="2020-03" db="EMBL/GenBank/DDBJ databases">
        <title>A transcriptome and proteome of the tick Rhipicephalus microplus shaped by the genetic composition of its hosts and developmental stage.</title>
        <authorList>
            <person name="Garcia G.R."/>
            <person name="Ribeiro J.M.C."/>
            <person name="Maruyama S.R."/>
            <person name="Gardinasse L.G."/>
            <person name="Nelson K."/>
            <person name="Ferreira B.R."/>
            <person name="Andrade T.G."/>
            <person name="Santos I.K.F.M."/>
        </authorList>
    </citation>
    <scope>NUCLEOTIDE SEQUENCE</scope>
    <source>
        <strain evidence="11">NSGR</strain>
        <tissue evidence="11">Salivary glands</tissue>
    </source>
</reference>
<protein>
    <submittedName>
        <fullName evidence="11">Putative vitellogenin receptor</fullName>
    </submittedName>
</protein>
<sequence length="241" mass="26591">MMNRAMIAYTFLVGTLVLSPAAEAEDCSVGWREECGNGACYDMNQWCDKTDDCGNNKDEEWCSINDVSYCSHARCLFTCHDQTRCIALKWICDGQNDCQDGSDEQDCPEARTTAKLLCVYGRTPKPKLATTSGDTAAIDVTSTTSASPPRDCSVDDGDFPCVDGQCLRPVQVCDGVRHCSDGADEGQFCQLVRQGNQEPQHQLQHQPQQQHVLRNLLADLHLQCRVLPDSSQNSSDATKEE</sequence>
<keyword evidence="2" id="KW-0812">Transmembrane</keyword>
<evidence type="ECO:0000256" key="10">
    <source>
        <dbReference type="SAM" id="SignalP"/>
    </source>
</evidence>